<evidence type="ECO:0008006" key="5">
    <source>
        <dbReference type="Google" id="ProtNLM"/>
    </source>
</evidence>
<keyword evidence="4" id="KW-1185">Reference proteome</keyword>
<dbReference type="Proteomes" id="UP000612899">
    <property type="component" value="Unassembled WGS sequence"/>
</dbReference>
<dbReference type="PANTHER" id="PTHR22939">
    <property type="entry name" value="SERINE PROTEASE FAMILY S1C HTRA-RELATED"/>
    <property type="match status" value="1"/>
</dbReference>
<reference evidence="3" key="1">
    <citation type="submission" date="2021-01" db="EMBL/GenBank/DDBJ databases">
        <title>Whole genome shotgun sequence of Rhizocola hellebori NBRC 109834.</title>
        <authorList>
            <person name="Komaki H."/>
            <person name="Tamura T."/>
        </authorList>
    </citation>
    <scope>NUCLEOTIDE SEQUENCE</scope>
    <source>
        <strain evidence="3">NBRC 109834</strain>
    </source>
</reference>
<dbReference type="InterPro" id="IPR009003">
    <property type="entry name" value="Peptidase_S1_PA"/>
</dbReference>
<dbReference type="GO" id="GO:0042597">
    <property type="term" value="C:periplasmic space"/>
    <property type="evidence" value="ECO:0007669"/>
    <property type="project" value="TreeGrafter"/>
</dbReference>
<comment type="caution">
    <text evidence="3">The sequence shown here is derived from an EMBL/GenBank/DDBJ whole genome shotgun (WGS) entry which is preliminary data.</text>
</comment>
<dbReference type="AlphaFoldDB" id="A0A8J3Q215"/>
<evidence type="ECO:0000313" key="4">
    <source>
        <dbReference type="Proteomes" id="UP000612899"/>
    </source>
</evidence>
<keyword evidence="2" id="KW-0472">Membrane</keyword>
<accession>A0A8J3Q215</accession>
<dbReference type="PANTHER" id="PTHR22939:SF129">
    <property type="entry name" value="SERINE PROTEASE HTRA2, MITOCHONDRIAL"/>
    <property type="match status" value="1"/>
</dbReference>
<feature type="region of interest" description="Disordered" evidence="1">
    <location>
        <begin position="1"/>
        <end position="40"/>
    </location>
</feature>
<dbReference type="GO" id="GO:0004252">
    <property type="term" value="F:serine-type endopeptidase activity"/>
    <property type="evidence" value="ECO:0007669"/>
    <property type="project" value="InterPro"/>
</dbReference>
<evidence type="ECO:0000313" key="3">
    <source>
        <dbReference type="EMBL" id="GIH02027.1"/>
    </source>
</evidence>
<dbReference type="GO" id="GO:0006515">
    <property type="term" value="P:protein quality control for misfolded or incompletely synthesized proteins"/>
    <property type="evidence" value="ECO:0007669"/>
    <property type="project" value="TreeGrafter"/>
</dbReference>
<name>A0A8J3Q215_9ACTN</name>
<evidence type="ECO:0000256" key="2">
    <source>
        <dbReference type="SAM" id="Phobius"/>
    </source>
</evidence>
<dbReference type="RefSeq" id="WP_203905979.1">
    <property type="nucleotide sequence ID" value="NZ_BONY01000001.1"/>
</dbReference>
<sequence>MSTPQGLGRPRGPHFLSPTLPHYPASTPPRLSAPGDPPPEPGRWLNRAMVVLIIVLVGAGILGIVNSLGGVDVPSTSREAAPAPRSTRTPNGMVDVAAAVLPGVVSVEVHRADDVVGGSGFVVDARGYLITNSHVLEGAVSVEVVTNSGQRVEAAIIGRDRNTDIAVLQVITIRLPTLRLGSSSAAKVGEPVLALGAPLGLSGTVTAGIISALNREVRLGEVRQSAIQTDASINPGNSGGPLVNARGEVIGVNTAIATLDGAGNTGIGFAIPIDSAAPVAERLILNS</sequence>
<dbReference type="PRINTS" id="PR00834">
    <property type="entry name" value="PROTEASES2C"/>
</dbReference>
<dbReference type="Pfam" id="PF13365">
    <property type="entry name" value="Trypsin_2"/>
    <property type="match status" value="1"/>
</dbReference>
<gene>
    <name evidence="3" type="ORF">Rhe02_00940</name>
</gene>
<organism evidence="3 4">
    <name type="scientific">Rhizocola hellebori</name>
    <dbReference type="NCBI Taxonomy" id="1392758"/>
    <lineage>
        <taxon>Bacteria</taxon>
        <taxon>Bacillati</taxon>
        <taxon>Actinomycetota</taxon>
        <taxon>Actinomycetes</taxon>
        <taxon>Micromonosporales</taxon>
        <taxon>Micromonosporaceae</taxon>
        <taxon>Rhizocola</taxon>
    </lineage>
</organism>
<evidence type="ECO:0000256" key="1">
    <source>
        <dbReference type="SAM" id="MobiDB-lite"/>
    </source>
</evidence>
<feature type="transmembrane region" description="Helical" evidence="2">
    <location>
        <begin position="48"/>
        <end position="68"/>
    </location>
</feature>
<keyword evidence="2" id="KW-1133">Transmembrane helix</keyword>
<keyword evidence="2" id="KW-0812">Transmembrane</keyword>
<dbReference type="InterPro" id="IPR001940">
    <property type="entry name" value="Peptidase_S1C"/>
</dbReference>
<dbReference type="SUPFAM" id="SSF50494">
    <property type="entry name" value="Trypsin-like serine proteases"/>
    <property type="match status" value="1"/>
</dbReference>
<dbReference type="Gene3D" id="2.40.10.120">
    <property type="match status" value="1"/>
</dbReference>
<proteinExistence type="predicted"/>
<dbReference type="EMBL" id="BONY01000001">
    <property type="protein sequence ID" value="GIH02027.1"/>
    <property type="molecule type" value="Genomic_DNA"/>
</dbReference>
<protein>
    <recommendedName>
        <fullName evidence="5">Trypsin-like serine protease</fullName>
    </recommendedName>
</protein>